<comment type="caution">
    <text evidence="6">Lacks conserved residue(s) required for the propagation of feature annotation.</text>
</comment>
<evidence type="ECO:0000256" key="6">
    <source>
        <dbReference type="RuleBase" id="RU363077"/>
    </source>
</evidence>
<evidence type="ECO:0000256" key="4">
    <source>
        <dbReference type="ARBA" id="ARBA00022989"/>
    </source>
</evidence>
<feature type="transmembrane region" description="Helical" evidence="6">
    <location>
        <begin position="58"/>
        <end position="77"/>
    </location>
</feature>
<feature type="domain" description="EamA" evidence="7">
    <location>
        <begin position="3"/>
        <end position="76"/>
    </location>
</feature>
<evidence type="ECO:0000256" key="1">
    <source>
        <dbReference type="ARBA" id="ARBA00004141"/>
    </source>
</evidence>
<dbReference type="Gene3D" id="1.10.3730.20">
    <property type="match status" value="1"/>
</dbReference>
<keyword evidence="3 6" id="KW-0812">Transmembrane</keyword>
<evidence type="ECO:0000256" key="5">
    <source>
        <dbReference type="ARBA" id="ARBA00023136"/>
    </source>
</evidence>
<organism evidence="8 9">
    <name type="scientific">Genlisea aurea</name>
    <dbReference type="NCBI Taxonomy" id="192259"/>
    <lineage>
        <taxon>Eukaryota</taxon>
        <taxon>Viridiplantae</taxon>
        <taxon>Streptophyta</taxon>
        <taxon>Embryophyta</taxon>
        <taxon>Tracheophyta</taxon>
        <taxon>Spermatophyta</taxon>
        <taxon>Magnoliopsida</taxon>
        <taxon>eudicotyledons</taxon>
        <taxon>Gunneridae</taxon>
        <taxon>Pentapetalae</taxon>
        <taxon>asterids</taxon>
        <taxon>lamiids</taxon>
        <taxon>Lamiales</taxon>
        <taxon>Lentibulariaceae</taxon>
        <taxon>Genlisea</taxon>
    </lineage>
</organism>
<dbReference type="PANTHER" id="PTHR31218">
    <property type="entry name" value="WAT1-RELATED PROTEIN"/>
    <property type="match status" value="1"/>
</dbReference>
<reference evidence="8 9" key="1">
    <citation type="journal article" date="2013" name="BMC Genomics">
        <title>The miniature genome of a carnivorous plant Genlisea aurea contains a low number of genes and short non-coding sequences.</title>
        <authorList>
            <person name="Leushkin E.V."/>
            <person name="Sutormin R.A."/>
            <person name="Nabieva E.R."/>
            <person name="Penin A.A."/>
            <person name="Kondrashov A.S."/>
            <person name="Logacheva M.D."/>
        </authorList>
    </citation>
    <scope>NUCLEOTIDE SEQUENCE [LARGE SCALE GENOMIC DNA]</scope>
</reference>
<sequence>DTKFLAAVYSGIFCSGIAYYVQGVVMKERGPVFVTAFSPLSMVIVAVLSSFILGEKMFLGRLLGALVIVIGLYFVVWGKEKDYDS</sequence>
<dbReference type="GO" id="GO:0022857">
    <property type="term" value="F:transmembrane transporter activity"/>
    <property type="evidence" value="ECO:0007669"/>
    <property type="project" value="InterPro"/>
</dbReference>
<accession>S8BWJ1</accession>
<dbReference type="InterPro" id="IPR037185">
    <property type="entry name" value="EmrE-like"/>
</dbReference>
<feature type="non-terminal residue" evidence="8">
    <location>
        <position position="85"/>
    </location>
</feature>
<evidence type="ECO:0000259" key="7">
    <source>
        <dbReference type="Pfam" id="PF00892"/>
    </source>
</evidence>
<gene>
    <name evidence="8" type="ORF">M569_15858</name>
</gene>
<name>S8BWJ1_9LAMI</name>
<keyword evidence="4 6" id="KW-1133">Transmembrane helix</keyword>
<feature type="non-terminal residue" evidence="8">
    <location>
        <position position="1"/>
    </location>
</feature>
<feature type="transmembrane region" description="Helical" evidence="6">
    <location>
        <begin position="32"/>
        <end position="52"/>
    </location>
</feature>
<dbReference type="InterPro" id="IPR030184">
    <property type="entry name" value="WAT1-related"/>
</dbReference>
<feature type="transmembrane region" description="Helical" evidence="6">
    <location>
        <begin position="6"/>
        <end position="25"/>
    </location>
</feature>
<keyword evidence="9" id="KW-1185">Reference proteome</keyword>
<evidence type="ECO:0000313" key="8">
    <source>
        <dbReference type="EMBL" id="EPS58955.1"/>
    </source>
</evidence>
<dbReference type="Proteomes" id="UP000015453">
    <property type="component" value="Unassembled WGS sequence"/>
</dbReference>
<dbReference type="EMBL" id="AUSU01008764">
    <property type="protein sequence ID" value="EPS58955.1"/>
    <property type="molecule type" value="Genomic_DNA"/>
</dbReference>
<evidence type="ECO:0000313" key="9">
    <source>
        <dbReference type="Proteomes" id="UP000015453"/>
    </source>
</evidence>
<dbReference type="Pfam" id="PF00892">
    <property type="entry name" value="EamA"/>
    <property type="match status" value="1"/>
</dbReference>
<dbReference type="InterPro" id="IPR000620">
    <property type="entry name" value="EamA_dom"/>
</dbReference>
<proteinExistence type="inferred from homology"/>
<protein>
    <recommendedName>
        <fullName evidence="6">WAT1-related protein</fullName>
    </recommendedName>
</protein>
<comment type="caution">
    <text evidence="8">The sequence shown here is derived from an EMBL/GenBank/DDBJ whole genome shotgun (WGS) entry which is preliminary data.</text>
</comment>
<dbReference type="AlphaFoldDB" id="S8BWJ1"/>
<keyword evidence="5 6" id="KW-0472">Membrane</keyword>
<dbReference type="OrthoDB" id="909609at2759"/>
<evidence type="ECO:0000256" key="3">
    <source>
        <dbReference type="ARBA" id="ARBA00022692"/>
    </source>
</evidence>
<dbReference type="SUPFAM" id="SSF103481">
    <property type="entry name" value="Multidrug resistance efflux transporter EmrE"/>
    <property type="match status" value="1"/>
</dbReference>
<comment type="subcellular location">
    <subcellularLocation>
        <location evidence="1 6">Membrane</location>
        <topology evidence="1 6">Multi-pass membrane protein</topology>
    </subcellularLocation>
</comment>
<comment type="similarity">
    <text evidence="2 6">Belongs to the drug/metabolite transporter (DMT) superfamily. Plant drug/metabolite exporter (P-DME) (TC 2.A.7.4) family.</text>
</comment>
<evidence type="ECO:0000256" key="2">
    <source>
        <dbReference type="ARBA" id="ARBA00007635"/>
    </source>
</evidence>
<dbReference type="GO" id="GO:0016020">
    <property type="term" value="C:membrane"/>
    <property type="evidence" value="ECO:0007669"/>
    <property type="project" value="UniProtKB-SubCell"/>
</dbReference>